<dbReference type="GO" id="GO:0005737">
    <property type="term" value="C:cytoplasm"/>
    <property type="evidence" value="ECO:0007669"/>
    <property type="project" value="TreeGrafter"/>
</dbReference>
<dbReference type="Gene3D" id="3.50.50.60">
    <property type="entry name" value="FAD/NAD(P)-binding domain"/>
    <property type="match status" value="1"/>
</dbReference>
<accession>A0A6J6KGE9</accession>
<protein>
    <submittedName>
        <fullName evidence="2">Unannotated protein</fullName>
    </submittedName>
</protein>
<dbReference type="EMBL" id="CAEZWB010000073">
    <property type="protein sequence ID" value="CAB4648582.1"/>
    <property type="molecule type" value="Genomic_DNA"/>
</dbReference>
<dbReference type="PANTHER" id="PTHR13847">
    <property type="entry name" value="SARCOSINE DEHYDROGENASE-RELATED"/>
    <property type="match status" value="1"/>
</dbReference>
<dbReference type="Gene3D" id="3.30.9.10">
    <property type="entry name" value="D-Amino Acid Oxidase, subunit A, domain 2"/>
    <property type="match status" value="1"/>
</dbReference>
<name>A0A6J6KGE9_9ZZZZ</name>
<evidence type="ECO:0000259" key="1">
    <source>
        <dbReference type="Pfam" id="PF01266"/>
    </source>
</evidence>
<reference evidence="2" key="1">
    <citation type="submission" date="2020-05" db="EMBL/GenBank/DDBJ databases">
        <authorList>
            <person name="Chiriac C."/>
            <person name="Salcher M."/>
            <person name="Ghai R."/>
            <person name="Kavagutti S V."/>
        </authorList>
    </citation>
    <scope>NUCLEOTIDE SEQUENCE</scope>
</reference>
<dbReference type="InterPro" id="IPR036188">
    <property type="entry name" value="FAD/NAD-bd_sf"/>
</dbReference>
<organism evidence="2">
    <name type="scientific">freshwater metagenome</name>
    <dbReference type="NCBI Taxonomy" id="449393"/>
    <lineage>
        <taxon>unclassified sequences</taxon>
        <taxon>metagenomes</taxon>
        <taxon>ecological metagenomes</taxon>
    </lineage>
</organism>
<dbReference type="PANTHER" id="PTHR13847:SF285">
    <property type="entry name" value="FAD DEPENDENT OXIDOREDUCTASE DOMAIN-CONTAINING PROTEIN"/>
    <property type="match status" value="1"/>
</dbReference>
<gene>
    <name evidence="2" type="ORF">UFOPK2166_00673</name>
</gene>
<evidence type="ECO:0000313" key="2">
    <source>
        <dbReference type="EMBL" id="CAB4648582.1"/>
    </source>
</evidence>
<dbReference type="AlphaFoldDB" id="A0A6J6KGE9"/>
<dbReference type="SUPFAM" id="SSF51905">
    <property type="entry name" value="FAD/NAD(P)-binding domain"/>
    <property type="match status" value="1"/>
</dbReference>
<dbReference type="InterPro" id="IPR006076">
    <property type="entry name" value="FAD-dep_OxRdtase"/>
</dbReference>
<proteinExistence type="predicted"/>
<dbReference type="Pfam" id="PF01266">
    <property type="entry name" value="DAO"/>
    <property type="match status" value="1"/>
</dbReference>
<feature type="domain" description="FAD dependent oxidoreductase" evidence="1">
    <location>
        <begin position="29"/>
        <end position="391"/>
    </location>
</feature>
<sequence length="456" mass="50404">MQSARATTLWQDGIVRTSRQELRGAHSFDVAIVGGGYTGLWTAYYLQQLAPSLKIAIIEANYIGFGGSGRNGGWCSAFLPMSPSEMMEQHGREAMLFAQQEMFATVDEVGEVAQRESIECDFHKGGTITSASNPAHVQRLRDYVSDWQKLGFGPDVLRWQTADDISERISVSRTFGGVYSPHCAVINPWKLVSGLADVVERRGAEIFENSSVINISERNVTTRAGHVTAKWVVRAVESFGSQLNSTKRSIAPLYSLMVATEPLSAEAWKSIGWNNRETFADGRNMVTYAQRTADGRIAFGGRGAPYHFASRIKPKFDFHRRIHAQLEDTVRETFPQLNNVSFTHHWGGPVGAPRDWHAYANVDRSTGLCAGGGYVGDGVALSNLVGRTIAHQIADTQNPLTRSLLVGHQSKNWEVEPLRWIGINGLLTLTDWADRKEQRTKRAASRTIALRDGLLG</sequence>